<evidence type="ECO:0000256" key="1">
    <source>
        <dbReference type="PROSITE-ProRule" id="PRU00122"/>
    </source>
</evidence>
<keyword evidence="4" id="KW-1185">Reference proteome</keyword>
<accession>A0AAV2I7B4</accession>
<sequence>SYLTIVLILDKVRVDDGQWHYYEVRWFEKGAIDLFLDYEQYKWKFQNVTTSIMGKDVTLIYVGASRDGNKPMANFLTGCFK</sequence>
<comment type="caution">
    <text evidence="1">Lacks conserved residue(s) required for the propagation of feature annotation.</text>
</comment>
<organism evidence="3 4">
    <name type="scientific">Lymnaea stagnalis</name>
    <name type="common">Great pond snail</name>
    <name type="synonym">Helix stagnalis</name>
    <dbReference type="NCBI Taxonomy" id="6523"/>
    <lineage>
        <taxon>Eukaryota</taxon>
        <taxon>Metazoa</taxon>
        <taxon>Spiralia</taxon>
        <taxon>Lophotrochozoa</taxon>
        <taxon>Mollusca</taxon>
        <taxon>Gastropoda</taxon>
        <taxon>Heterobranchia</taxon>
        <taxon>Euthyneura</taxon>
        <taxon>Panpulmonata</taxon>
        <taxon>Hygrophila</taxon>
        <taxon>Lymnaeoidea</taxon>
        <taxon>Lymnaeidae</taxon>
        <taxon>Lymnaea</taxon>
    </lineage>
</organism>
<comment type="caution">
    <text evidence="3">The sequence shown here is derived from an EMBL/GenBank/DDBJ whole genome shotgun (WGS) entry which is preliminary data.</text>
</comment>
<reference evidence="3 4" key="1">
    <citation type="submission" date="2024-04" db="EMBL/GenBank/DDBJ databases">
        <authorList>
            <consortium name="Genoscope - CEA"/>
            <person name="William W."/>
        </authorList>
    </citation>
    <scope>NUCLEOTIDE SEQUENCE [LARGE SCALE GENOMIC DNA]</scope>
</reference>
<name>A0AAV2I7B4_LYMST</name>
<dbReference type="PROSITE" id="PS50025">
    <property type="entry name" value="LAM_G_DOMAIN"/>
    <property type="match status" value="1"/>
</dbReference>
<evidence type="ECO:0000313" key="3">
    <source>
        <dbReference type="EMBL" id="CAL1541278.1"/>
    </source>
</evidence>
<dbReference type="AlphaFoldDB" id="A0AAV2I7B4"/>
<proteinExistence type="predicted"/>
<dbReference type="SUPFAM" id="SSF49899">
    <property type="entry name" value="Concanavalin A-like lectins/glucanases"/>
    <property type="match status" value="1"/>
</dbReference>
<dbReference type="InterPro" id="IPR013320">
    <property type="entry name" value="ConA-like_dom_sf"/>
</dbReference>
<gene>
    <name evidence="3" type="ORF">GSLYS_00014884001</name>
</gene>
<feature type="non-terminal residue" evidence="3">
    <location>
        <position position="1"/>
    </location>
</feature>
<evidence type="ECO:0000259" key="2">
    <source>
        <dbReference type="PROSITE" id="PS50025"/>
    </source>
</evidence>
<dbReference type="Proteomes" id="UP001497497">
    <property type="component" value="Unassembled WGS sequence"/>
</dbReference>
<dbReference type="InterPro" id="IPR001791">
    <property type="entry name" value="Laminin_G"/>
</dbReference>
<evidence type="ECO:0000313" key="4">
    <source>
        <dbReference type="Proteomes" id="UP001497497"/>
    </source>
</evidence>
<feature type="non-terminal residue" evidence="3">
    <location>
        <position position="81"/>
    </location>
</feature>
<dbReference type="EMBL" id="CAXITT010000422">
    <property type="protein sequence ID" value="CAL1541278.1"/>
    <property type="molecule type" value="Genomic_DNA"/>
</dbReference>
<protein>
    <recommendedName>
        <fullName evidence="2">Laminin G domain-containing protein</fullName>
    </recommendedName>
</protein>
<feature type="domain" description="Laminin G" evidence="2">
    <location>
        <begin position="1"/>
        <end position="81"/>
    </location>
</feature>